<protein>
    <recommendedName>
        <fullName evidence="4">TonB C terminal</fullName>
    </recommendedName>
</protein>
<organism evidence="2 3">
    <name type="scientific">Arboricoccus pini</name>
    <dbReference type="NCBI Taxonomy" id="1963835"/>
    <lineage>
        <taxon>Bacteria</taxon>
        <taxon>Pseudomonadati</taxon>
        <taxon>Pseudomonadota</taxon>
        <taxon>Alphaproteobacteria</taxon>
        <taxon>Geminicoccales</taxon>
        <taxon>Geminicoccaceae</taxon>
        <taxon>Arboricoccus</taxon>
    </lineage>
</organism>
<evidence type="ECO:0000313" key="2">
    <source>
        <dbReference type="EMBL" id="SNB63305.1"/>
    </source>
</evidence>
<reference evidence="2 3" key="1">
    <citation type="submission" date="2017-06" db="EMBL/GenBank/DDBJ databases">
        <authorList>
            <person name="Kim H.J."/>
            <person name="Triplett B.A."/>
        </authorList>
    </citation>
    <scope>NUCLEOTIDE SEQUENCE [LARGE SCALE GENOMIC DNA]</scope>
    <source>
        <strain evidence="2 3">B29T1</strain>
    </source>
</reference>
<feature type="signal peptide" evidence="1">
    <location>
        <begin position="1"/>
        <end position="35"/>
    </location>
</feature>
<evidence type="ECO:0000256" key="1">
    <source>
        <dbReference type="SAM" id="SignalP"/>
    </source>
</evidence>
<dbReference type="OrthoDB" id="7161229at2"/>
<evidence type="ECO:0008006" key="4">
    <source>
        <dbReference type="Google" id="ProtNLM"/>
    </source>
</evidence>
<dbReference type="EMBL" id="FYEH01000003">
    <property type="protein sequence ID" value="SNB63305.1"/>
    <property type="molecule type" value="Genomic_DNA"/>
</dbReference>
<evidence type="ECO:0000313" key="3">
    <source>
        <dbReference type="Proteomes" id="UP000197065"/>
    </source>
</evidence>
<dbReference type="RefSeq" id="WP_088560525.1">
    <property type="nucleotide sequence ID" value="NZ_FYEH01000003.1"/>
</dbReference>
<keyword evidence="3" id="KW-1185">Reference proteome</keyword>
<gene>
    <name evidence="2" type="ORF">SAMN07250955_103304</name>
</gene>
<dbReference type="AlphaFoldDB" id="A0A212QUE1"/>
<accession>A0A212QUE1</accession>
<dbReference type="Proteomes" id="UP000197065">
    <property type="component" value="Unassembled WGS sequence"/>
</dbReference>
<keyword evidence="1" id="KW-0732">Signal</keyword>
<feature type="chain" id="PRO_5012216949" description="TonB C terminal" evidence="1">
    <location>
        <begin position="36"/>
        <end position="140"/>
    </location>
</feature>
<sequence>MDGDDSHLSLGQPTNWRQIWLAVALLFMSSLPAFAETQDHGRLPALAEAARSQADQCWRKYRFPADSGKVDPFRVIAVLDEGGLVRSSMLLDVDARRGGAPAQQLVDNALASLKTCRFALPRDLYDLWKTMTFTFDPALS</sequence>
<name>A0A212QUE1_9PROT</name>
<proteinExistence type="predicted"/>